<dbReference type="Pfam" id="PF21826">
    <property type="entry name" value="DUF6887"/>
    <property type="match status" value="1"/>
</dbReference>
<dbReference type="Proteomes" id="UP000010473">
    <property type="component" value="Chromosome"/>
</dbReference>
<organism evidence="1 2">
    <name type="scientific">Stanieria cyanosphaera (strain ATCC 29371 / PCC 7437)</name>
    <dbReference type="NCBI Taxonomy" id="111780"/>
    <lineage>
        <taxon>Bacteria</taxon>
        <taxon>Bacillati</taxon>
        <taxon>Cyanobacteriota</taxon>
        <taxon>Cyanophyceae</taxon>
        <taxon>Pleurocapsales</taxon>
        <taxon>Dermocarpellaceae</taxon>
        <taxon>Stanieria</taxon>
    </lineage>
</organism>
<dbReference type="HOGENOM" id="CLU_193569_2_0_3"/>
<keyword evidence="2" id="KW-1185">Reference proteome</keyword>
<accession>K9XUJ8</accession>
<protein>
    <submittedName>
        <fullName evidence="1">Uncharacterized protein</fullName>
    </submittedName>
</protein>
<sequence>MVDGGLATMTKPNYKQMSLQELRKYVLSHREDQEAWDEYANRPRPNSVLVNAEISLSEQKQIFDNFIQQKRSS</sequence>
<evidence type="ECO:0000313" key="1">
    <source>
        <dbReference type="EMBL" id="AFZ36208.1"/>
    </source>
</evidence>
<evidence type="ECO:0000313" key="2">
    <source>
        <dbReference type="Proteomes" id="UP000010473"/>
    </source>
</evidence>
<reference evidence="2" key="1">
    <citation type="journal article" date="2013" name="Proc. Natl. Acad. Sci. U.S.A.">
        <title>Improving the coverage of the cyanobacterial phylum using diversity-driven genome sequencing.</title>
        <authorList>
            <person name="Shih P.M."/>
            <person name="Wu D."/>
            <person name="Latifi A."/>
            <person name="Axen S.D."/>
            <person name="Fewer D.P."/>
            <person name="Talla E."/>
            <person name="Calteau A."/>
            <person name="Cai F."/>
            <person name="Tandeau de Marsac N."/>
            <person name="Rippka R."/>
            <person name="Herdman M."/>
            <person name="Sivonen K."/>
            <person name="Coursin T."/>
            <person name="Laurent T."/>
            <person name="Goodwin L."/>
            <person name="Nolan M."/>
            <person name="Davenport K.W."/>
            <person name="Han C.S."/>
            <person name="Rubin E.M."/>
            <person name="Eisen J.A."/>
            <person name="Woyke T."/>
            <person name="Gugger M."/>
            <person name="Kerfeld C.A."/>
        </authorList>
    </citation>
    <scope>NUCLEOTIDE SEQUENCE [LARGE SCALE GENOMIC DNA]</scope>
    <source>
        <strain evidence="2">ATCC 29371 / PCC 7437</strain>
    </source>
</reference>
<dbReference type="eggNOG" id="ENOG502ZDI0">
    <property type="taxonomic scope" value="Bacteria"/>
</dbReference>
<dbReference type="EMBL" id="CP003653">
    <property type="protein sequence ID" value="AFZ36208.1"/>
    <property type="molecule type" value="Genomic_DNA"/>
</dbReference>
<gene>
    <name evidence="1" type="ordered locus">Sta7437_2680</name>
</gene>
<name>K9XUJ8_STAC7</name>
<dbReference type="InterPro" id="IPR054053">
    <property type="entry name" value="DUF6887"/>
</dbReference>
<dbReference type="KEGG" id="scs:Sta7437_2680"/>
<dbReference type="STRING" id="111780.Sta7437_2680"/>
<proteinExistence type="predicted"/>
<dbReference type="AlphaFoldDB" id="K9XUJ8"/>